<keyword evidence="2" id="KW-1185">Reference proteome</keyword>
<accession>A0A9P4NTC2</accession>
<name>A0A9P4NTC2_9PEZI</name>
<proteinExistence type="predicted"/>
<dbReference type="EMBL" id="MU007035">
    <property type="protein sequence ID" value="KAF2430934.1"/>
    <property type="molecule type" value="Genomic_DNA"/>
</dbReference>
<evidence type="ECO:0000313" key="1">
    <source>
        <dbReference type="EMBL" id="KAF2430934.1"/>
    </source>
</evidence>
<gene>
    <name evidence="1" type="ORF">EJ08DRAFT_203839</name>
</gene>
<protein>
    <submittedName>
        <fullName evidence="1">Uncharacterized protein</fullName>
    </submittedName>
</protein>
<dbReference type="AlphaFoldDB" id="A0A9P4NTC2"/>
<dbReference type="Proteomes" id="UP000800235">
    <property type="component" value="Unassembled WGS sequence"/>
</dbReference>
<reference evidence="1" key="1">
    <citation type="journal article" date="2020" name="Stud. Mycol.">
        <title>101 Dothideomycetes genomes: a test case for predicting lifestyles and emergence of pathogens.</title>
        <authorList>
            <person name="Haridas S."/>
            <person name="Albert R."/>
            <person name="Binder M."/>
            <person name="Bloem J."/>
            <person name="Labutti K."/>
            <person name="Salamov A."/>
            <person name="Andreopoulos B."/>
            <person name="Baker S."/>
            <person name="Barry K."/>
            <person name="Bills G."/>
            <person name="Bluhm B."/>
            <person name="Cannon C."/>
            <person name="Castanera R."/>
            <person name="Culley D."/>
            <person name="Daum C."/>
            <person name="Ezra D."/>
            <person name="Gonzalez J."/>
            <person name="Henrissat B."/>
            <person name="Kuo A."/>
            <person name="Liang C."/>
            <person name="Lipzen A."/>
            <person name="Lutzoni F."/>
            <person name="Magnuson J."/>
            <person name="Mondo S."/>
            <person name="Nolan M."/>
            <person name="Ohm R."/>
            <person name="Pangilinan J."/>
            <person name="Park H.-J."/>
            <person name="Ramirez L."/>
            <person name="Alfaro M."/>
            <person name="Sun H."/>
            <person name="Tritt A."/>
            <person name="Yoshinaga Y."/>
            <person name="Zwiers L.-H."/>
            <person name="Turgeon B."/>
            <person name="Goodwin S."/>
            <person name="Spatafora J."/>
            <person name="Crous P."/>
            <person name="Grigoriev I."/>
        </authorList>
    </citation>
    <scope>NUCLEOTIDE SEQUENCE</scope>
    <source>
        <strain evidence="1">CBS 130266</strain>
    </source>
</reference>
<comment type="caution">
    <text evidence="1">The sequence shown here is derived from an EMBL/GenBank/DDBJ whole genome shotgun (WGS) entry which is preliminary data.</text>
</comment>
<sequence length="168" mass="19390">MICDVIFGRKGSLAYLITAKLISLFNNKHFLDCTTADSTAYSRLPTSLYRRATRYLQQYQLLPEDFEWRTSCLWTPTISLFYYYCQKSVHMLRAPNSERCVCLLSYVYKLSCFRTSPMPFNSPTAQGFIALSESPKKSITKSESRSPRSSNPHINSCTRGWLNFNFLA</sequence>
<evidence type="ECO:0000313" key="2">
    <source>
        <dbReference type="Proteomes" id="UP000800235"/>
    </source>
</evidence>
<organism evidence="1 2">
    <name type="scientific">Tothia fuscella</name>
    <dbReference type="NCBI Taxonomy" id="1048955"/>
    <lineage>
        <taxon>Eukaryota</taxon>
        <taxon>Fungi</taxon>
        <taxon>Dikarya</taxon>
        <taxon>Ascomycota</taxon>
        <taxon>Pezizomycotina</taxon>
        <taxon>Dothideomycetes</taxon>
        <taxon>Pleosporomycetidae</taxon>
        <taxon>Venturiales</taxon>
        <taxon>Cylindrosympodiaceae</taxon>
        <taxon>Tothia</taxon>
    </lineage>
</organism>